<dbReference type="GO" id="GO:0000287">
    <property type="term" value="F:magnesium ion binding"/>
    <property type="evidence" value="ECO:0007669"/>
    <property type="project" value="InterPro"/>
</dbReference>
<dbReference type="PANTHER" id="PTHR12215">
    <property type="entry name" value="PHOSPHOPANTETHEINE TRANSFERASE"/>
    <property type="match status" value="1"/>
</dbReference>
<feature type="domain" description="4'-phosphopantetheinyl transferase" evidence="3">
    <location>
        <begin position="129"/>
        <end position="223"/>
    </location>
</feature>
<dbReference type="SUPFAM" id="SSF56214">
    <property type="entry name" value="4'-phosphopantetheinyl transferase"/>
    <property type="match status" value="2"/>
</dbReference>
<dbReference type="GO" id="GO:0019878">
    <property type="term" value="P:lysine biosynthetic process via aminoadipic acid"/>
    <property type="evidence" value="ECO:0007669"/>
    <property type="project" value="TreeGrafter"/>
</dbReference>
<dbReference type="AlphaFoldDB" id="A0A2U1E5D7"/>
<evidence type="ECO:0000313" key="5">
    <source>
        <dbReference type="Proteomes" id="UP000245793"/>
    </source>
</evidence>
<dbReference type="InterPro" id="IPR008278">
    <property type="entry name" value="4-PPantetheinyl_Trfase_dom"/>
</dbReference>
<comment type="similarity">
    <text evidence="1">Belongs to the P-Pant transferase superfamily. Gsp/Sfp/HetI/AcpT family.</text>
</comment>
<dbReference type="GO" id="GO:0008897">
    <property type="term" value="F:holo-[acyl-carrier-protein] synthase activity"/>
    <property type="evidence" value="ECO:0007669"/>
    <property type="project" value="InterPro"/>
</dbReference>
<dbReference type="Gene3D" id="3.90.470.20">
    <property type="entry name" value="4'-phosphopantetheinyl transferase domain"/>
    <property type="match status" value="2"/>
</dbReference>
<gene>
    <name evidence="4" type="ORF">C7381_10251</name>
</gene>
<dbReference type="EMBL" id="QEKV01000002">
    <property type="protein sequence ID" value="PVY95163.1"/>
    <property type="molecule type" value="Genomic_DNA"/>
</dbReference>
<dbReference type="GO" id="GO:0005829">
    <property type="term" value="C:cytosol"/>
    <property type="evidence" value="ECO:0007669"/>
    <property type="project" value="TreeGrafter"/>
</dbReference>
<evidence type="ECO:0000256" key="1">
    <source>
        <dbReference type="ARBA" id="ARBA00010990"/>
    </source>
</evidence>
<protein>
    <submittedName>
        <fullName evidence="4">4'-phosphopantetheinyl transferase</fullName>
    </submittedName>
</protein>
<dbReference type="InterPro" id="IPR037143">
    <property type="entry name" value="4-PPantetheinyl_Trfase_dom_sf"/>
</dbReference>
<evidence type="ECO:0000256" key="2">
    <source>
        <dbReference type="ARBA" id="ARBA00022679"/>
    </source>
</evidence>
<dbReference type="Proteomes" id="UP000245793">
    <property type="component" value="Unassembled WGS sequence"/>
</dbReference>
<sequence length="224" mass="26593">MKTLKIIKITELTKFDINEVVQFIHDDCIAVVAVETNSYGIISECIPYLSKDQIEIMWKYRKESDRINYAVTKAIVNLLFSKIEKLKFEEIRWRYGKYNKPYIRNHLNLHFNISHTTGFSIVAFSRNDIGVDIENIERNIDYSEIKNNFFINNEKILGLKDFYKYWVSKEAYLKYKGVGLIQNLETVDVINKNNNVMKVIDKENNIQKEILIFEKEKFVFALCY</sequence>
<organism evidence="4 5">
    <name type="scientific">Ezakiella coagulans</name>
    <dbReference type="NCBI Taxonomy" id="46507"/>
    <lineage>
        <taxon>Bacteria</taxon>
        <taxon>Bacillati</taxon>
        <taxon>Bacillota</taxon>
        <taxon>Tissierellia</taxon>
        <taxon>Ezakiella</taxon>
    </lineage>
</organism>
<keyword evidence="5" id="KW-1185">Reference proteome</keyword>
<dbReference type="InterPro" id="IPR050559">
    <property type="entry name" value="P-Pant_transferase_sf"/>
</dbReference>
<evidence type="ECO:0000259" key="3">
    <source>
        <dbReference type="Pfam" id="PF01648"/>
    </source>
</evidence>
<dbReference type="RefSeq" id="WP_022620595.1">
    <property type="nucleotide sequence ID" value="NZ_QEKV01000002.1"/>
</dbReference>
<proteinExistence type="inferred from homology"/>
<dbReference type="Pfam" id="PF01648">
    <property type="entry name" value="ACPS"/>
    <property type="match status" value="1"/>
</dbReference>
<evidence type="ECO:0000313" key="4">
    <source>
        <dbReference type="EMBL" id="PVY95163.1"/>
    </source>
</evidence>
<reference evidence="4 5" key="1">
    <citation type="submission" date="2018-04" db="EMBL/GenBank/DDBJ databases">
        <title>Genomic Encyclopedia of Type Strains, Phase IV (KMG-IV): sequencing the most valuable type-strain genomes for metagenomic binning, comparative biology and taxonomic classification.</title>
        <authorList>
            <person name="Goeker M."/>
        </authorList>
    </citation>
    <scope>NUCLEOTIDE SEQUENCE [LARGE SCALE GENOMIC DNA]</scope>
    <source>
        <strain evidence="4 5">DSM 20705</strain>
    </source>
</reference>
<dbReference type="PANTHER" id="PTHR12215:SF10">
    <property type="entry name" value="L-AMINOADIPATE-SEMIALDEHYDE DEHYDROGENASE-PHOSPHOPANTETHEINYL TRANSFERASE"/>
    <property type="match status" value="1"/>
</dbReference>
<comment type="caution">
    <text evidence="4">The sequence shown here is derived from an EMBL/GenBank/DDBJ whole genome shotgun (WGS) entry which is preliminary data.</text>
</comment>
<name>A0A2U1E5D7_9FIRM</name>
<keyword evidence="2 4" id="KW-0808">Transferase</keyword>
<accession>A0A2U1E5D7</accession>